<dbReference type="Pfam" id="PF17853">
    <property type="entry name" value="GGDEF_2"/>
    <property type="match status" value="1"/>
</dbReference>
<keyword evidence="8" id="KW-1185">Reference proteome</keyword>
<dbReference type="GO" id="GO:0043565">
    <property type="term" value="F:sequence-specific DNA binding"/>
    <property type="evidence" value="ECO:0007669"/>
    <property type="project" value="InterPro"/>
</dbReference>
<evidence type="ECO:0000256" key="3">
    <source>
        <dbReference type="ARBA" id="ARBA00023163"/>
    </source>
</evidence>
<dbReference type="InterPro" id="IPR018060">
    <property type="entry name" value="HTH_AraC"/>
</dbReference>
<feature type="transmembrane region" description="Helical" evidence="5">
    <location>
        <begin position="22"/>
        <end position="46"/>
    </location>
</feature>
<dbReference type="SUPFAM" id="SSF46689">
    <property type="entry name" value="Homeodomain-like"/>
    <property type="match status" value="2"/>
</dbReference>
<dbReference type="PANTHER" id="PTHR43280">
    <property type="entry name" value="ARAC-FAMILY TRANSCRIPTIONAL REGULATOR"/>
    <property type="match status" value="1"/>
</dbReference>
<dbReference type="PROSITE" id="PS00041">
    <property type="entry name" value="HTH_ARAC_FAMILY_1"/>
    <property type="match status" value="1"/>
</dbReference>
<dbReference type="Proteomes" id="UP000293142">
    <property type="component" value="Unassembled WGS sequence"/>
</dbReference>
<comment type="caution">
    <text evidence="7">The sequence shown here is derived from an EMBL/GenBank/DDBJ whole genome shotgun (WGS) entry which is preliminary data.</text>
</comment>
<dbReference type="InterPro" id="IPR009057">
    <property type="entry name" value="Homeodomain-like_sf"/>
</dbReference>
<keyword evidence="3" id="KW-0804">Transcription</keyword>
<keyword evidence="5" id="KW-0472">Membrane</keyword>
<dbReference type="PROSITE" id="PS01124">
    <property type="entry name" value="HTH_ARAC_FAMILY_2"/>
    <property type="match status" value="1"/>
</dbReference>
<dbReference type="AlphaFoldDB" id="A0A4Q9DTS6"/>
<dbReference type="SMART" id="SM00342">
    <property type="entry name" value="HTH_ARAC"/>
    <property type="match status" value="1"/>
</dbReference>
<dbReference type="PANTHER" id="PTHR43280:SF2">
    <property type="entry name" value="HTH-TYPE TRANSCRIPTIONAL REGULATOR EXSA"/>
    <property type="match status" value="1"/>
</dbReference>
<reference evidence="7 8" key="1">
    <citation type="submission" date="2019-02" db="EMBL/GenBank/DDBJ databases">
        <title>Paenibacillus sp. nov., isolated from surface-sterilized tissue of Thalictrum simplex L.</title>
        <authorList>
            <person name="Tuo L."/>
        </authorList>
    </citation>
    <scope>NUCLEOTIDE SEQUENCE [LARGE SCALE GENOMIC DNA]</scope>
    <source>
        <strain evidence="7 8">N2SHLJ1</strain>
    </source>
</reference>
<sequence length="797" mass="90592">MEGGGMKVRKRNGLFPLKVNPLFVKIWCYFLSLLIPTLIIGLVYYVDFIDKLHRDFEEKLGLHLQSVAATVDINLGTIQAASQSLLDNQTVKRLLKPNSQLMIQERAELGLLIETLQSTNAVMGSLIDMVFTYIDGEKVYSPSGAENFNDFFAKSYRYKLYGAEAWRNKLQSGAMITLLPLSGVDSYAIPRTPVVPFVTTGLIKGSKAVVVANVSVSMVQRALLANNIFPATQFVVADANGSVIFQSPGLDIHTLESLMRRQDAIAPAGELQIDGDSYLASYTQSGVYGWKYYGFTPLTEFNRQASSLLDVIILICSMLMVVGFALSFIFTFRIYNPIKKIRDVLIAAEGESDLPNPGNPRNELTAIGDRVHQLKQLSEMYKSKLAIASQGQLEHSLLHLLQGGRIAHEADINRMLSSQFGFRSADYLCCTIYFEFKDKFYMDIQDVDRIVILSKLSKLVSGLLQEYVPNYAFEYSRHLYVCLLNVQDEEQLHLLNQALNNLMKTFQYDALFCIIHVGVGRSYNGLGALHKSYNEAMTALQNRDPKLDFQVIYAQTLEIKHRFYYAFADENKILNHLRRGDSEAAEESIRDVLRQNELRNVSHHNMHLLQGELYHTVLRYATERQKDYNELVTEEEHLLLCGITQPMANAAELKQELILRLCRQLSEHSVDPDSRVGSMIGSIIRYIEQNYGKDMYLETISQEINVSPKYVSRIFKEKTGMNLTDYISMYRIEKAKELLAQTTDSVNDVSMQVGIYSRATFQRLFKKYEGVSPNEFRKSLPDKQPELTDDIKTLQNR</sequence>
<feature type="domain" description="HTH araC/xylS-type" evidence="6">
    <location>
        <begin position="681"/>
        <end position="779"/>
    </location>
</feature>
<accession>A0A4Q9DTS6</accession>
<evidence type="ECO:0000313" key="8">
    <source>
        <dbReference type="Proteomes" id="UP000293142"/>
    </source>
</evidence>
<evidence type="ECO:0000259" key="6">
    <source>
        <dbReference type="PROSITE" id="PS01124"/>
    </source>
</evidence>
<dbReference type="EMBL" id="SIRE01000007">
    <property type="protein sequence ID" value="TBL79565.1"/>
    <property type="molecule type" value="Genomic_DNA"/>
</dbReference>
<evidence type="ECO:0000256" key="1">
    <source>
        <dbReference type="ARBA" id="ARBA00023015"/>
    </source>
</evidence>
<name>A0A4Q9DTS6_9BACL</name>
<feature type="transmembrane region" description="Helical" evidence="5">
    <location>
        <begin position="311"/>
        <end position="335"/>
    </location>
</feature>
<dbReference type="Gene3D" id="1.10.10.60">
    <property type="entry name" value="Homeodomain-like"/>
    <property type="match status" value="2"/>
</dbReference>
<organism evidence="7 8">
    <name type="scientific">Paenibacillus thalictri</name>
    <dbReference type="NCBI Taxonomy" id="2527873"/>
    <lineage>
        <taxon>Bacteria</taxon>
        <taxon>Bacillati</taxon>
        <taxon>Bacillota</taxon>
        <taxon>Bacilli</taxon>
        <taxon>Bacillales</taxon>
        <taxon>Paenibacillaceae</taxon>
        <taxon>Paenibacillus</taxon>
    </lineage>
</organism>
<keyword evidence="5" id="KW-0812">Transmembrane</keyword>
<evidence type="ECO:0000313" key="7">
    <source>
        <dbReference type="EMBL" id="TBL79565.1"/>
    </source>
</evidence>
<dbReference type="GO" id="GO:0003700">
    <property type="term" value="F:DNA-binding transcription factor activity"/>
    <property type="evidence" value="ECO:0007669"/>
    <property type="project" value="InterPro"/>
</dbReference>
<evidence type="ECO:0000256" key="2">
    <source>
        <dbReference type="ARBA" id="ARBA00023125"/>
    </source>
</evidence>
<keyword evidence="1" id="KW-0805">Transcription regulation</keyword>
<dbReference type="Pfam" id="PF12833">
    <property type="entry name" value="HTH_18"/>
    <property type="match status" value="1"/>
</dbReference>
<evidence type="ECO:0000256" key="5">
    <source>
        <dbReference type="SAM" id="Phobius"/>
    </source>
</evidence>
<dbReference type="OrthoDB" id="1975037at2"/>
<keyword evidence="2" id="KW-0238">DNA-binding</keyword>
<evidence type="ECO:0000256" key="4">
    <source>
        <dbReference type="SAM" id="MobiDB-lite"/>
    </source>
</evidence>
<dbReference type="InterPro" id="IPR041522">
    <property type="entry name" value="CdaR_GGDEF"/>
</dbReference>
<feature type="region of interest" description="Disordered" evidence="4">
    <location>
        <begin position="776"/>
        <end position="797"/>
    </location>
</feature>
<protein>
    <submittedName>
        <fullName evidence="7">AraC family transcriptional regulator</fullName>
    </submittedName>
</protein>
<gene>
    <name evidence="7" type="ORF">EYB31_11745</name>
</gene>
<proteinExistence type="predicted"/>
<dbReference type="InterPro" id="IPR018062">
    <property type="entry name" value="HTH_AraC-typ_CS"/>
</dbReference>
<keyword evidence="5" id="KW-1133">Transmembrane helix</keyword>